<dbReference type="Proteomes" id="UP001489509">
    <property type="component" value="Unassembled WGS sequence"/>
</dbReference>
<organism evidence="4 5">
    <name type="scientific">Solibaculum intestinale</name>
    <dbReference type="NCBI Taxonomy" id="3133165"/>
    <lineage>
        <taxon>Bacteria</taxon>
        <taxon>Bacillati</taxon>
        <taxon>Bacillota</taxon>
        <taxon>Clostridia</taxon>
        <taxon>Eubacteriales</taxon>
        <taxon>Oscillospiraceae</taxon>
        <taxon>Solibaculum</taxon>
    </lineage>
</organism>
<dbReference type="Gene3D" id="1.20.1090.10">
    <property type="entry name" value="Dehydroquinate synthase-like - alpha domain"/>
    <property type="match status" value="1"/>
</dbReference>
<dbReference type="EC" id="1.1.1.-" evidence="4"/>
<keyword evidence="5" id="KW-1185">Reference proteome</keyword>
<sequence length="377" mass="40224">MKPFRFHGDTVVAGPGSLSYLKTLSFRRAMIVTGGHSMFETGVIDQVKELLAPANGEIMVLSGVQKNPTTQDVTKGAAAFSGFVPDLVVAVGGGSAIDAAKAMTLLYEFPHLKAEELADVPLPSRREKTTFVAVPSTSGTATEVTHVSVLTFPEQGIKRGVKAQSLRPDLAILDGTLPMTMPADVAAQTGMDALTHALECAISPLGDEFTDTLSMGAAAGLLRYLPVSCEQGDLDSRQKVHNYQCMAGMAFSNAGLGMVHGIAHAFGGRYNLGHGLLNAVLLPYVLAFNCRNERVKQRLDFLAAVTGAGEVIGQVKRLKERIGIVQTLAQTGIAEETFLKDFEWLAENSLGGSTRVNPIQVSKEEMKPLLKTAYYGE</sequence>
<dbReference type="InterPro" id="IPR018211">
    <property type="entry name" value="ADH_Fe_CS"/>
</dbReference>
<dbReference type="InterPro" id="IPR001670">
    <property type="entry name" value="ADH_Fe/GldA"/>
</dbReference>
<dbReference type="Pfam" id="PF25137">
    <property type="entry name" value="ADH_Fe_C"/>
    <property type="match status" value="1"/>
</dbReference>
<evidence type="ECO:0000259" key="2">
    <source>
        <dbReference type="Pfam" id="PF00465"/>
    </source>
</evidence>
<dbReference type="InterPro" id="IPR034802">
    <property type="entry name" value="NADPH_BDH"/>
</dbReference>
<dbReference type="CDD" id="cd08179">
    <property type="entry name" value="NADPH_BDH"/>
    <property type="match status" value="1"/>
</dbReference>
<dbReference type="InterPro" id="IPR056798">
    <property type="entry name" value="ADH_Fe_C"/>
</dbReference>
<accession>A0ABV1E266</accession>
<comment type="caution">
    <text evidence="4">The sequence shown here is derived from an EMBL/GenBank/DDBJ whole genome shotgun (WGS) entry which is preliminary data.</text>
</comment>
<dbReference type="PANTHER" id="PTHR11496">
    <property type="entry name" value="ALCOHOL DEHYDROGENASE"/>
    <property type="match status" value="1"/>
</dbReference>
<dbReference type="PANTHER" id="PTHR11496:SF83">
    <property type="entry name" value="HYDROXYACID-OXOACID TRANSHYDROGENASE, MITOCHONDRIAL"/>
    <property type="match status" value="1"/>
</dbReference>
<dbReference type="Gene3D" id="3.40.50.1970">
    <property type="match status" value="1"/>
</dbReference>
<name>A0ABV1E266_9FIRM</name>
<evidence type="ECO:0000256" key="1">
    <source>
        <dbReference type="ARBA" id="ARBA00023002"/>
    </source>
</evidence>
<dbReference type="PROSITE" id="PS00913">
    <property type="entry name" value="ADH_IRON_1"/>
    <property type="match status" value="1"/>
</dbReference>
<feature type="domain" description="Fe-containing alcohol dehydrogenase-like C-terminal" evidence="3">
    <location>
        <begin position="187"/>
        <end position="374"/>
    </location>
</feature>
<evidence type="ECO:0000259" key="3">
    <source>
        <dbReference type="Pfam" id="PF25137"/>
    </source>
</evidence>
<dbReference type="EMBL" id="JBBMFD010000024">
    <property type="protein sequence ID" value="MEQ2441394.1"/>
    <property type="molecule type" value="Genomic_DNA"/>
</dbReference>
<protein>
    <submittedName>
        <fullName evidence="4">Iron-containing alcohol dehydrogenase</fullName>
        <ecNumber evidence="4">1.1.1.-</ecNumber>
    </submittedName>
</protein>
<evidence type="ECO:0000313" key="4">
    <source>
        <dbReference type="EMBL" id="MEQ2441394.1"/>
    </source>
</evidence>
<dbReference type="RefSeq" id="WP_349220457.1">
    <property type="nucleotide sequence ID" value="NZ_JBBMFD010000024.1"/>
</dbReference>
<dbReference type="SUPFAM" id="SSF56796">
    <property type="entry name" value="Dehydroquinate synthase-like"/>
    <property type="match status" value="1"/>
</dbReference>
<keyword evidence="1 4" id="KW-0560">Oxidoreductase</keyword>
<dbReference type="InterPro" id="IPR039697">
    <property type="entry name" value="Alcohol_dehydrogenase_Fe"/>
</dbReference>
<proteinExistence type="predicted"/>
<evidence type="ECO:0000313" key="5">
    <source>
        <dbReference type="Proteomes" id="UP001489509"/>
    </source>
</evidence>
<gene>
    <name evidence="4" type="ORF">WMO26_11205</name>
</gene>
<dbReference type="Pfam" id="PF00465">
    <property type="entry name" value="Fe-ADH"/>
    <property type="match status" value="1"/>
</dbReference>
<reference evidence="4 5" key="1">
    <citation type="submission" date="2024-03" db="EMBL/GenBank/DDBJ databases">
        <title>Human intestinal bacterial collection.</title>
        <authorList>
            <person name="Pauvert C."/>
            <person name="Hitch T.C.A."/>
            <person name="Clavel T."/>
        </authorList>
    </citation>
    <scope>NUCLEOTIDE SEQUENCE [LARGE SCALE GENOMIC DNA]</scope>
    <source>
        <strain evidence="4 5">CLA-JM-H44</strain>
    </source>
</reference>
<feature type="domain" description="Alcohol dehydrogenase iron-type/glycerol dehydrogenase GldA" evidence="2">
    <location>
        <begin position="11"/>
        <end position="174"/>
    </location>
</feature>
<dbReference type="GO" id="GO:0016491">
    <property type="term" value="F:oxidoreductase activity"/>
    <property type="evidence" value="ECO:0007669"/>
    <property type="project" value="UniProtKB-KW"/>
</dbReference>